<dbReference type="SUPFAM" id="SSF51735">
    <property type="entry name" value="NAD(P)-binding Rossmann-fold domains"/>
    <property type="match status" value="1"/>
</dbReference>
<gene>
    <name evidence="5" type="ORF">LRAMOSA06474</name>
</gene>
<keyword evidence="2" id="KW-0521">NADP</keyword>
<dbReference type="Pfam" id="PF00106">
    <property type="entry name" value="adh_short"/>
    <property type="match status" value="1"/>
</dbReference>
<proteinExistence type="inferred from homology"/>
<evidence type="ECO:0000313" key="5">
    <source>
        <dbReference type="EMBL" id="CDS14304.1"/>
    </source>
</evidence>
<evidence type="ECO:0000256" key="3">
    <source>
        <dbReference type="ARBA" id="ARBA00023002"/>
    </source>
</evidence>
<organism evidence="5">
    <name type="scientific">Lichtheimia ramosa</name>
    <dbReference type="NCBI Taxonomy" id="688394"/>
    <lineage>
        <taxon>Eukaryota</taxon>
        <taxon>Fungi</taxon>
        <taxon>Fungi incertae sedis</taxon>
        <taxon>Mucoromycota</taxon>
        <taxon>Mucoromycotina</taxon>
        <taxon>Mucoromycetes</taxon>
        <taxon>Mucorales</taxon>
        <taxon>Lichtheimiaceae</taxon>
        <taxon>Lichtheimia</taxon>
    </lineage>
</organism>
<dbReference type="AlphaFoldDB" id="A0A077X493"/>
<comment type="similarity">
    <text evidence="1">Belongs to the short-chain dehydrogenases/reductases (SDR) family.</text>
</comment>
<name>A0A077X493_9FUNG</name>
<accession>A0A077X493</accession>
<dbReference type="InterPro" id="IPR020904">
    <property type="entry name" value="Sc_DH/Rdtase_CS"/>
</dbReference>
<dbReference type="PROSITE" id="PS00061">
    <property type="entry name" value="ADH_SHORT"/>
    <property type="match status" value="1"/>
</dbReference>
<dbReference type="InterPro" id="IPR036291">
    <property type="entry name" value="NAD(P)-bd_dom_sf"/>
</dbReference>
<dbReference type="FunFam" id="3.40.50.720:FF:000281">
    <property type="entry name" value="Uncharacterized oxidoreductase YIR035C"/>
    <property type="match status" value="1"/>
</dbReference>
<protein>
    <recommendedName>
        <fullName evidence="4">Ketoreductase domain-containing protein</fullName>
    </recommendedName>
</protein>
<dbReference type="GO" id="GO:0050664">
    <property type="term" value="F:oxidoreductase activity, acting on NAD(P)H, oxygen as acceptor"/>
    <property type="evidence" value="ECO:0007669"/>
    <property type="project" value="TreeGrafter"/>
</dbReference>
<dbReference type="InterPro" id="IPR002347">
    <property type="entry name" value="SDR_fam"/>
</dbReference>
<evidence type="ECO:0000256" key="2">
    <source>
        <dbReference type="ARBA" id="ARBA00022857"/>
    </source>
</evidence>
<dbReference type="EMBL" id="LK023386">
    <property type="protein sequence ID" value="CDS14304.1"/>
    <property type="molecule type" value="Genomic_DNA"/>
</dbReference>
<dbReference type="Gene3D" id="3.40.50.720">
    <property type="entry name" value="NAD(P)-binding Rossmann-like Domain"/>
    <property type="match status" value="1"/>
</dbReference>
<dbReference type="InterPro" id="IPR057326">
    <property type="entry name" value="KR_dom"/>
</dbReference>
<dbReference type="CDD" id="cd05367">
    <property type="entry name" value="SPR-like_SDR_c"/>
    <property type="match status" value="1"/>
</dbReference>
<sequence length="255" mass="27375">MSSPVLVITGASRGIGKAAALHAIVGCNARVVAVARNAELLNQLKEEVATKGKQDNLLLVAGDVTDAKVLDKVVEDAVSKWGQIDSVIANAGVLEPLAPVATGSIEEWKRAYDINFFSIIALVQKTLPHVRKAHGSYIMVSSGAASKGYRGWGAYGSTKAALNHLTATLSAEEPDITSIAIRPGIVDTGMQKLIREQGKESMQDEHQKFIDLYDAGKLVSPEQSGSVLVNLAIKPPHHLSGKFHSWDDEELKEYQ</sequence>
<dbReference type="PANTHER" id="PTHR43008">
    <property type="entry name" value="BENZIL REDUCTASE"/>
    <property type="match status" value="1"/>
</dbReference>
<dbReference type="PANTHER" id="PTHR43008:SF8">
    <property type="entry name" value="BENZIL REDUCTASE ((S)-BENZOIN FORMING) IRC24"/>
    <property type="match status" value="1"/>
</dbReference>
<dbReference type="OrthoDB" id="153074at2759"/>
<keyword evidence="3" id="KW-0560">Oxidoreductase</keyword>
<feature type="domain" description="Ketoreductase" evidence="4">
    <location>
        <begin position="4"/>
        <end position="188"/>
    </location>
</feature>
<dbReference type="PRINTS" id="PR00081">
    <property type="entry name" value="GDHRDH"/>
</dbReference>
<reference evidence="5" key="1">
    <citation type="journal article" date="2014" name="Genome Announc.">
        <title>De novo whole-genome sequence and genome annotation of Lichtheimia ramosa.</title>
        <authorList>
            <person name="Linde J."/>
            <person name="Schwartze V."/>
            <person name="Binder U."/>
            <person name="Lass-Florl C."/>
            <person name="Voigt K."/>
            <person name="Horn F."/>
        </authorList>
    </citation>
    <scope>NUCLEOTIDE SEQUENCE</scope>
    <source>
        <strain evidence="5">JMRC FSU:6197</strain>
    </source>
</reference>
<evidence type="ECO:0000259" key="4">
    <source>
        <dbReference type="SMART" id="SM00822"/>
    </source>
</evidence>
<dbReference type="SMART" id="SM00822">
    <property type="entry name" value="PKS_KR"/>
    <property type="match status" value="1"/>
</dbReference>
<evidence type="ECO:0000256" key="1">
    <source>
        <dbReference type="ARBA" id="ARBA00006484"/>
    </source>
</evidence>